<dbReference type="FunFam" id="3.30.930.10:FF:000003">
    <property type="entry name" value="Phenylalanine--tRNA ligase alpha subunit"/>
    <property type="match status" value="1"/>
</dbReference>
<dbReference type="PANTHER" id="PTHR11538">
    <property type="entry name" value="PHENYLALANYL-TRNA SYNTHETASE"/>
    <property type="match status" value="1"/>
</dbReference>
<organism evidence="16 17">
    <name type="scientific">Limosilactobacillus fermentum</name>
    <name type="common">Lactobacillus fermentum</name>
    <dbReference type="NCBI Taxonomy" id="1613"/>
    <lineage>
        <taxon>Bacteria</taxon>
        <taxon>Bacillati</taxon>
        <taxon>Bacillota</taxon>
        <taxon>Bacilli</taxon>
        <taxon>Lactobacillales</taxon>
        <taxon>Lactobacillaceae</taxon>
        <taxon>Limosilactobacillus</taxon>
    </lineage>
</organism>
<dbReference type="InterPro" id="IPR022911">
    <property type="entry name" value="Phe_tRNA_ligase_alpha1_bac"/>
</dbReference>
<evidence type="ECO:0000313" key="16">
    <source>
        <dbReference type="EMBL" id="AOR73778.1"/>
    </source>
</evidence>
<dbReference type="EC" id="6.1.1.20" evidence="13"/>
<dbReference type="GO" id="GO:0004826">
    <property type="term" value="F:phenylalanine-tRNA ligase activity"/>
    <property type="evidence" value="ECO:0007669"/>
    <property type="project" value="UniProtKB-UniRule"/>
</dbReference>
<evidence type="ECO:0000256" key="11">
    <source>
        <dbReference type="ARBA" id="ARBA00023146"/>
    </source>
</evidence>
<dbReference type="Pfam" id="PF01409">
    <property type="entry name" value="tRNA-synt_2d"/>
    <property type="match status" value="1"/>
</dbReference>
<evidence type="ECO:0000256" key="1">
    <source>
        <dbReference type="ARBA" id="ARBA00004496"/>
    </source>
</evidence>
<gene>
    <name evidence="13" type="primary">pheS</name>
    <name evidence="16" type="ORF">LACFE_CDS0301</name>
</gene>
<evidence type="ECO:0000256" key="14">
    <source>
        <dbReference type="SAM" id="Coils"/>
    </source>
</evidence>
<keyword evidence="4 13" id="KW-0963">Cytoplasm</keyword>
<evidence type="ECO:0000256" key="8">
    <source>
        <dbReference type="ARBA" id="ARBA00022840"/>
    </source>
</evidence>
<dbReference type="GO" id="GO:0005524">
    <property type="term" value="F:ATP binding"/>
    <property type="evidence" value="ECO:0007669"/>
    <property type="project" value="UniProtKB-UniRule"/>
</dbReference>
<dbReference type="GO" id="GO:0000049">
    <property type="term" value="F:tRNA binding"/>
    <property type="evidence" value="ECO:0007669"/>
    <property type="project" value="InterPro"/>
</dbReference>
<keyword evidence="14" id="KW-0175">Coiled coil</keyword>
<evidence type="ECO:0000256" key="7">
    <source>
        <dbReference type="ARBA" id="ARBA00022741"/>
    </source>
</evidence>
<keyword evidence="6 13" id="KW-0479">Metal-binding</keyword>
<dbReference type="AlphaFoldDB" id="A0A1D7ZVA4"/>
<protein>
    <recommendedName>
        <fullName evidence="13">Phenylalanine--tRNA ligase alpha subunit</fullName>
        <ecNumber evidence="13">6.1.1.20</ecNumber>
    </recommendedName>
    <alternativeName>
        <fullName evidence="13">Phenylalanyl-tRNA synthetase alpha subunit</fullName>
        <shortName evidence="13">PheRS</shortName>
    </alternativeName>
</protein>
<evidence type="ECO:0000256" key="2">
    <source>
        <dbReference type="ARBA" id="ARBA00010207"/>
    </source>
</evidence>
<dbReference type="PROSITE" id="PS50862">
    <property type="entry name" value="AA_TRNA_LIGASE_II"/>
    <property type="match status" value="1"/>
</dbReference>
<name>A0A1D7ZVA4_LIMFE</name>
<dbReference type="InterPro" id="IPR045864">
    <property type="entry name" value="aa-tRNA-synth_II/BPL/LPL"/>
</dbReference>
<dbReference type="InterPro" id="IPR002319">
    <property type="entry name" value="Phenylalanyl-tRNA_Synthase"/>
</dbReference>
<dbReference type="InterPro" id="IPR010978">
    <property type="entry name" value="tRNA-bd_arm"/>
</dbReference>
<feature type="binding site" evidence="13">
    <location>
        <position position="291"/>
    </location>
    <ligand>
        <name>Mg(2+)</name>
        <dbReference type="ChEBI" id="CHEBI:18420"/>
        <note>shared with beta subunit</note>
    </ligand>
</feature>
<dbReference type="Gene3D" id="3.30.930.10">
    <property type="entry name" value="Bira Bifunctional Protein, Domain 2"/>
    <property type="match status" value="1"/>
</dbReference>
<dbReference type="InterPro" id="IPR006195">
    <property type="entry name" value="aa-tRNA-synth_II"/>
</dbReference>
<dbReference type="PATRIC" id="fig|1613.112.peg.319"/>
<dbReference type="SUPFAM" id="SSF46589">
    <property type="entry name" value="tRNA-binding arm"/>
    <property type="match status" value="1"/>
</dbReference>
<evidence type="ECO:0000256" key="10">
    <source>
        <dbReference type="ARBA" id="ARBA00022917"/>
    </source>
</evidence>
<evidence type="ECO:0000256" key="3">
    <source>
        <dbReference type="ARBA" id="ARBA00011209"/>
    </source>
</evidence>
<evidence type="ECO:0000313" key="17">
    <source>
        <dbReference type="Proteomes" id="UP000094714"/>
    </source>
</evidence>
<comment type="similarity">
    <text evidence="2 13">Belongs to the class-II aminoacyl-tRNA synthetase family. Phe-tRNA synthetase alpha subunit type 1 subfamily.</text>
</comment>
<dbReference type="PANTHER" id="PTHR11538:SF41">
    <property type="entry name" value="PHENYLALANINE--TRNA LIGASE, MITOCHONDRIAL"/>
    <property type="match status" value="1"/>
</dbReference>
<accession>A0A1D7ZVA4</accession>
<feature type="domain" description="Aminoacyl-transfer RNA synthetases class-II family profile" evidence="15">
    <location>
        <begin position="143"/>
        <end position="375"/>
    </location>
</feature>
<evidence type="ECO:0000256" key="12">
    <source>
        <dbReference type="ARBA" id="ARBA00049255"/>
    </source>
</evidence>
<comment type="subunit">
    <text evidence="3 13">Tetramer of two alpha and two beta subunits.</text>
</comment>
<comment type="subcellular location">
    <subcellularLocation>
        <location evidence="1 13">Cytoplasm</location>
    </subcellularLocation>
</comment>
<comment type="catalytic activity">
    <reaction evidence="12 13">
        <text>tRNA(Phe) + L-phenylalanine + ATP = L-phenylalanyl-tRNA(Phe) + AMP + diphosphate + H(+)</text>
        <dbReference type="Rhea" id="RHEA:19413"/>
        <dbReference type="Rhea" id="RHEA-COMP:9668"/>
        <dbReference type="Rhea" id="RHEA-COMP:9699"/>
        <dbReference type="ChEBI" id="CHEBI:15378"/>
        <dbReference type="ChEBI" id="CHEBI:30616"/>
        <dbReference type="ChEBI" id="CHEBI:33019"/>
        <dbReference type="ChEBI" id="CHEBI:58095"/>
        <dbReference type="ChEBI" id="CHEBI:78442"/>
        <dbReference type="ChEBI" id="CHEBI:78531"/>
        <dbReference type="ChEBI" id="CHEBI:456215"/>
        <dbReference type="EC" id="6.1.1.20"/>
    </reaction>
</comment>
<evidence type="ECO:0000256" key="6">
    <source>
        <dbReference type="ARBA" id="ARBA00022723"/>
    </source>
</evidence>
<dbReference type="GO" id="GO:0000287">
    <property type="term" value="F:magnesium ion binding"/>
    <property type="evidence" value="ECO:0007669"/>
    <property type="project" value="UniProtKB-UniRule"/>
</dbReference>
<dbReference type="InterPro" id="IPR004188">
    <property type="entry name" value="Phe-tRNA_ligase_II_N"/>
</dbReference>
<keyword evidence="9 13" id="KW-0460">Magnesium</keyword>
<dbReference type="EMBL" id="CP017151">
    <property type="protein sequence ID" value="AOR73778.1"/>
    <property type="molecule type" value="Genomic_DNA"/>
</dbReference>
<reference evidence="16 17" key="1">
    <citation type="submission" date="2016-09" db="EMBL/GenBank/DDBJ databases">
        <title>Genome Sequence of the Lactobacillus fermentum strain NCC2970 (CNCM I-5068).</title>
        <authorList>
            <person name="Barretto C."/>
            <person name="Ngom-Bru C."/>
            <person name="Genevaz A."/>
            <person name="Fournier C."/>
            <person name="Moine D."/>
            <person name="Kassam M."/>
            <person name="Iltis A."/>
            <person name="Sagory-Zalkind P."/>
            <person name="Faucherand G."/>
            <person name="Descombes P."/>
            <person name="Duboux S."/>
        </authorList>
    </citation>
    <scope>NUCLEOTIDE SEQUENCE [LARGE SCALE GENOMIC DNA]</scope>
    <source>
        <strain evidence="16 17">NCC2970</strain>
    </source>
</reference>
<evidence type="ECO:0000256" key="4">
    <source>
        <dbReference type="ARBA" id="ARBA00022490"/>
    </source>
</evidence>
<keyword evidence="7 13" id="KW-0547">Nucleotide-binding</keyword>
<dbReference type="GO" id="GO:0006432">
    <property type="term" value="P:phenylalanyl-tRNA aminoacylation"/>
    <property type="evidence" value="ECO:0007669"/>
    <property type="project" value="UniProtKB-UniRule"/>
</dbReference>
<dbReference type="CDD" id="cd00496">
    <property type="entry name" value="PheRS_alpha_core"/>
    <property type="match status" value="1"/>
</dbReference>
<sequence>MFGNCQELGWYREASSLFGRGFFFTIENKEAFMSLKERLEELRQQGLEEIKQSDDLDRVNDVRVKLLGKKGPLTSVLRGMKDLSADERPKVGKFANEIRDELKAALEEKRAQLEKAVLDAKLAAEAIDVTLPGTPVAQGQPHVLQQIIDQLEDLFIGMGYEVAVGDEVEQEVYNFEKLNLPKDHPARDMQDTFYVTPSVLMRTQTSPMQARMLEQHDFSKGPLKMISPGKVYRRDTDDATHSHQFHQVEGIVVGEHVTMADLKGTLEVVAQNLFGDQLKVRLRPSYFPFTEPSVEADITCFNCLGAGCSICKGTGWIEVLGAGMVHPNVLKMSGVDPEVYGGFAFGLGPDRFAMLKYGVEDIRDFYQNDVRFLTQFDQKG</sequence>
<evidence type="ECO:0000256" key="9">
    <source>
        <dbReference type="ARBA" id="ARBA00022842"/>
    </source>
</evidence>
<proteinExistence type="inferred from homology"/>
<feature type="coiled-coil region" evidence="14">
    <location>
        <begin position="95"/>
        <end position="123"/>
    </location>
</feature>
<dbReference type="GO" id="GO:0016740">
    <property type="term" value="F:transferase activity"/>
    <property type="evidence" value="ECO:0007669"/>
    <property type="project" value="UniProtKB-ARBA"/>
</dbReference>
<keyword evidence="10 13" id="KW-0648">Protein biosynthesis</keyword>
<dbReference type="Proteomes" id="UP000094714">
    <property type="component" value="Chromosome"/>
</dbReference>
<keyword evidence="5 13" id="KW-0436">Ligase</keyword>
<keyword evidence="11 13" id="KW-0030">Aminoacyl-tRNA synthetase</keyword>
<evidence type="ECO:0000256" key="13">
    <source>
        <dbReference type="HAMAP-Rule" id="MF_00281"/>
    </source>
</evidence>
<evidence type="ECO:0000256" key="5">
    <source>
        <dbReference type="ARBA" id="ARBA00022598"/>
    </source>
</evidence>
<comment type="cofactor">
    <cofactor evidence="13">
        <name>Mg(2+)</name>
        <dbReference type="ChEBI" id="CHEBI:18420"/>
    </cofactor>
    <text evidence="13">Binds 2 magnesium ions per tetramer.</text>
</comment>
<dbReference type="Pfam" id="PF02912">
    <property type="entry name" value="Phe_tRNA-synt_N"/>
    <property type="match status" value="1"/>
</dbReference>
<keyword evidence="8 13" id="KW-0067">ATP-binding</keyword>
<dbReference type="SUPFAM" id="SSF55681">
    <property type="entry name" value="Class II aaRS and biotin synthetases"/>
    <property type="match status" value="1"/>
</dbReference>
<evidence type="ECO:0000259" key="15">
    <source>
        <dbReference type="PROSITE" id="PS50862"/>
    </source>
</evidence>
<dbReference type="HAMAP" id="MF_00281">
    <property type="entry name" value="Phe_tRNA_synth_alpha1"/>
    <property type="match status" value="1"/>
</dbReference>
<dbReference type="GO" id="GO:0140096">
    <property type="term" value="F:catalytic activity, acting on a protein"/>
    <property type="evidence" value="ECO:0007669"/>
    <property type="project" value="UniProtKB-ARBA"/>
</dbReference>
<dbReference type="GO" id="GO:0005737">
    <property type="term" value="C:cytoplasm"/>
    <property type="evidence" value="ECO:0007669"/>
    <property type="project" value="UniProtKB-SubCell"/>
</dbReference>